<comment type="subcellular location">
    <subcellularLocation>
        <location evidence="1 7">Cell membrane</location>
        <topology evidence="1 7">Lipid-anchor</topology>
    </subcellularLocation>
</comment>
<dbReference type="Proteomes" id="UP000568839">
    <property type="component" value="Unassembled WGS sequence"/>
</dbReference>
<keyword evidence="7 8" id="KW-0413">Isomerase</keyword>
<feature type="coiled-coil region" evidence="9">
    <location>
        <begin position="246"/>
        <end position="273"/>
    </location>
</feature>
<evidence type="ECO:0000259" key="10">
    <source>
        <dbReference type="PROSITE" id="PS50198"/>
    </source>
</evidence>
<keyword evidence="7 8" id="KW-0697">Rotamase</keyword>
<evidence type="ECO:0000313" key="11">
    <source>
        <dbReference type="EMBL" id="MBB6449541.1"/>
    </source>
</evidence>
<name>A0A841PTA9_9BACL</name>
<dbReference type="GO" id="GO:0005886">
    <property type="term" value="C:plasma membrane"/>
    <property type="evidence" value="ECO:0007669"/>
    <property type="project" value="UniProtKB-SubCell"/>
</dbReference>
<dbReference type="AlphaFoldDB" id="A0A841PTA9"/>
<evidence type="ECO:0000256" key="7">
    <source>
        <dbReference type="HAMAP-Rule" id="MF_01145"/>
    </source>
</evidence>
<keyword evidence="6 7" id="KW-0449">Lipoprotein</keyword>
<sequence length="308" mass="35074">MKKTNIALAIGLSGVIGLTACNDNAEDDANNNDGDEIVNVNGTAITEEELTDELMDEAGQEMFNQMVQNTVLQQKAEELDIGEEEVEAELEDMREQMGVEDDEQLVEMLQMQMQVPIDSVEELKEEFLLPQVVIQELSMEGVEISEEDKEAYFEENEESLIEVEARHILVDDEETAEEVLSELEDGMSFEDAVEEYSEDPQGEQEGGNVGYFTQDGQMDENFTETAFELDEGEISDPVESQFGYHIIEVLDRNDSYEELEEQIEDQLTQEQSRMPQEVIQELMEEADIEVTDSEYDDWLQDPNAMPMQ</sequence>
<dbReference type="InterPro" id="IPR027304">
    <property type="entry name" value="Trigger_fact/SurA_dom_sf"/>
</dbReference>
<evidence type="ECO:0000256" key="3">
    <source>
        <dbReference type="ARBA" id="ARBA00022475"/>
    </source>
</evidence>
<reference evidence="11 12" key="1">
    <citation type="submission" date="2020-08" db="EMBL/GenBank/DDBJ databases">
        <title>Genomic Encyclopedia of Type Strains, Phase IV (KMG-IV): sequencing the most valuable type-strain genomes for metagenomic binning, comparative biology and taxonomic classification.</title>
        <authorList>
            <person name="Goeker M."/>
        </authorList>
    </citation>
    <scope>NUCLEOTIDE SEQUENCE [LARGE SCALE GENOMIC DNA]</scope>
    <source>
        <strain evidence="11 12">DSM 21769</strain>
    </source>
</reference>
<organism evidence="11 12">
    <name type="scientific">Geomicrobium halophilum</name>
    <dbReference type="NCBI Taxonomy" id="549000"/>
    <lineage>
        <taxon>Bacteria</taxon>
        <taxon>Bacillati</taxon>
        <taxon>Bacillota</taxon>
        <taxon>Bacilli</taxon>
        <taxon>Bacillales</taxon>
        <taxon>Geomicrobium</taxon>
    </lineage>
</organism>
<dbReference type="EC" id="5.2.1.8" evidence="7"/>
<dbReference type="PROSITE" id="PS50198">
    <property type="entry name" value="PPIC_PPIASE_2"/>
    <property type="match status" value="1"/>
</dbReference>
<evidence type="ECO:0000256" key="6">
    <source>
        <dbReference type="ARBA" id="ARBA00023288"/>
    </source>
</evidence>
<feature type="domain" description="PpiC" evidence="10">
    <location>
        <begin position="160"/>
        <end position="251"/>
    </location>
</feature>
<keyword evidence="5 7" id="KW-0564">Palmitate</keyword>
<dbReference type="InterPro" id="IPR046357">
    <property type="entry name" value="PPIase_dom_sf"/>
</dbReference>
<keyword evidence="9" id="KW-0175">Coiled coil</keyword>
<keyword evidence="7" id="KW-0732">Signal</keyword>
<gene>
    <name evidence="7" type="primary">prsA</name>
    <name evidence="11" type="ORF">HNR44_001490</name>
</gene>
<dbReference type="PROSITE" id="PS51257">
    <property type="entry name" value="PROKAR_LIPOPROTEIN"/>
    <property type="match status" value="1"/>
</dbReference>
<comment type="similarity">
    <text evidence="2 7">Belongs to the PrsA family.</text>
</comment>
<dbReference type="InterPro" id="IPR000297">
    <property type="entry name" value="PPIase_PpiC"/>
</dbReference>
<keyword evidence="4 7" id="KW-0472">Membrane</keyword>
<dbReference type="Pfam" id="PF13616">
    <property type="entry name" value="Rotamase_3"/>
    <property type="match status" value="1"/>
</dbReference>
<dbReference type="Gene3D" id="3.10.50.40">
    <property type="match status" value="1"/>
</dbReference>
<dbReference type="SUPFAM" id="SSF109998">
    <property type="entry name" value="Triger factor/SurA peptide-binding domain-like"/>
    <property type="match status" value="1"/>
</dbReference>
<proteinExistence type="inferred from homology"/>
<protein>
    <recommendedName>
        <fullName evidence="7">Foldase protein PrsA</fullName>
        <ecNumber evidence="7">5.2.1.8</ecNumber>
    </recommendedName>
</protein>
<comment type="function">
    <text evidence="7">Plays a major role in protein secretion by helping the post-translocational extracellular folding of several secreted proteins.</text>
</comment>
<evidence type="ECO:0000256" key="5">
    <source>
        <dbReference type="ARBA" id="ARBA00023139"/>
    </source>
</evidence>
<dbReference type="PANTHER" id="PTHR47245">
    <property type="entry name" value="PEPTIDYLPROLYL ISOMERASE"/>
    <property type="match status" value="1"/>
</dbReference>
<dbReference type="InterPro" id="IPR050245">
    <property type="entry name" value="PrsA_foldase"/>
</dbReference>
<keyword evidence="12" id="KW-1185">Reference proteome</keyword>
<evidence type="ECO:0000256" key="1">
    <source>
        <dbReference type="ARBA" id="ARBA00004193"/>
    </source>
</evidence>
<dbReference type="InterPro" id="IPR023059">
    <property type="entry name" value="Foldase_PrsA"/>
</dbReference>
<dbReference type="SUPFAM" id="SSF54534">
    <property type="entry name" value="FKBP-like"/>
    <property type="match status" value="1"/>
</dbReference>
<accession>A0A841PTA9</accession>
<dbReference type="GO" id="GO:0006457">
    <property type="term" value="P:protein folding"/>
    <property type="evidence" value="ECO:0007669"/>
    <property type="project" value="UniProtKB-UniRule"/>
</dbReference>
<comment type="catalytic activity">
    <reaction evidence="7">
        <text>[protein]-peptidylproline (omega=180) = [protein]-peptidylproline (omega=0)</text>
        <dbReference type="Rhea" id="RHEA:16237"/>
        <dbReference type="Rhea" id="RHEA-COMP:10747"/>
        <dbReference type="Rhea" id="RHEA-COMP:10748"/>
        <dbReference type="ChEBI" id="CHEBI:83833"/>
        <dbReference type="ChEBI" id="CHEBI:83834"/>
        <dbReference type="EC" id="5.2.1.8"/>
    </reaction>
</comment>
<evidence type="ECO:0000256" key="8">
    <source>
        <dbReference type="PROSITE-ProRule" id="PRU00278"/>
    </source>
</evidence>
<dbReference type="PANTHER" id="PTHR47245:SF2">
    <property type="entry name" value="PEPTIDYL-PROLYL CIS-TRANS ISOMERASE HP_0175-RELATED"/>
    <property type="match status" value="1"/>
</dbReference>
<dbReference type="HAMAP" id="MF_01145">
    <property type="entry name" value="Foldase_PrsA"/>
    <property type="match status" value="1"/>
</dbReference>
<keyword evidence="3 7" id="KW-1003">Cell membrane</keyword>
<evidence type="ECO:0000256" key="9">
    <source>
        <dbReference type="SAM" id="Coils"/>
    </source>
</evidence>
<dbReference type="RefSeq" id="WP_184403411.1">
    <property type="nucleotide sequence ID" value="NZ_JACHHJ010000001.1"/>
</dbReference>
<evidence type="ECO:0000313" key="12">
    <source>
        <dbReference type="Proteomes" id="UP000568839"/>
    </source>
</evidence>
<dbReference type="GO" id="GO:0003755">
    <property type="term" value="F:peptidyl-prolyl cis-trans isomerase activity"/>
    <property type="evidence" value="ECO:0007669"/>
    <property type="project" value="UniProtKB-UniRule"/>
</dbReference>
<comment type="caution">
    <text evidence="11">The sequence shown here is derived from an EMBL/GenBank/DDBJ whole genome shotgun (WGS) entry which is preliminary data.</text>
</comment>
<feature type="coiled-coil region" evidence="9">
    <location>
        <begin position="72"/>
        <end position="103"/>
    </location>
</feature>
<evidence type="ECO:0000256" key="4">
    <source>
        <dbReference type="ARBA" id="ARBA00023136"/>
    </source>
</evidence>
<dbReference type="EMBL" id="JACHHJ010000001">
    <property type="protein sequence ID" value="MBB6449541.1"/>
    <property type="molecule type" value="Genomic_DNA"/>
</dbReference>
<evidence type="ECO:0000256" key="2">
    <source>
        <dbReference type="ARBA" id="ARBA00006071"/>
    </source>
</evidence>